<organism evidence="1 2">
    <name type="scientific">Bugula neritina</name>
    <name type="common">Brown bryozoan</name>
    <name type="synonym">Sertularia neritina</name>
    <dbReference type="NCBI Taxonomy" id="10212"/>
    <lineage>
        <taxon>Eukaryota</taxon>
        <taxon>Metazoa</taxon>
        <taxon>Spiralia</taxon>
        <taxon>Lophotrochozoa</taxon>
        <taxon>Bryozoa</taxon>
        <taxon>Gymnolaemata</taxon>
        <taxon>Cheilostomatida</taxon>
        <taxon>Flustrina</taxon>
        <taxon>Buguloidea</taxon>
        <taxon>Bugulidae</taxon>
        <taxon>Bugula</taxon>
    </lineage>
</organism>
<evidence type="ECO:0000313" key="2">
    <source>
        <dbReference type="Proteomes" id="UP000593567"/>
    </source>
</evidence>
<gene>
    <name evidence="1" type="ORF">EB796_001298</name>
</gene>
<comment type="caution">
    <text evidence="1">The sequence shown here is derived from an EMBL/GenBank/DDBJ whole genome shotgun (WGS) entry which is preliminary data.</text>
</comment>
<accession>A0A7J7KQE7</accession>
<sequence length="119" mass="13866">MSDDYNLRHRVKCATPFAIGQDVHLRAEGKKGTVWLQQVVRLWSQVVGLSSGETRFLLLLVRRSCRVKRKCRKRHCKGRHYLSQGSFLDRACDKSVRHAVKLKNLNSQHQGRTWIPLQM</sequence>
<dbReference type="AlphaFoldDB" id="A0A7J7KQE7"/>
<dbReference type="EMBL" id="VXIV02000147">
    <property type="protein sequence ID" value="KAF6040392.1"/>
    <property type="molecule type" value="Genomic_DNA"/>
</dbReference>
<reference evidence="1" key="1">
    <citation type="submission" date="2020-06" db="EMBL/GenBank/DDBJ databases">
        <title>Draft genome of Bugula neritina, a colonial animal packing powerful symbionts and potential medicines.</title>
        <authorList>
            <person name="Rayko M."/>
        </authorList>
    </citation>
    <scope>NUCLEOTIDE SEQUENCE [LARGE SCALE GENOMIC DNA]</scope>
    <source>
        <strain evidence="1">Kwan_BN1</strain>
    </source>
</reference>
<evidence type="ECO:0000313" key="1">
    <source>
        <dbReference type="EMBL" id="KAF6040392.1"/>
    </source>
</evidence>
<name>A0A7J7KQE7_BUGNE</name>
<proteinExistence type="predicted"/>
<dbReference type="Proteomes" id="UP000593567">
    <property type="component" value="Unassembled WGS sequence"/>
</dbReference>
<protein>
    <submittedName>
        <fullName evidence="1">Uncharacterized protein</fullName>
    </submittedName>
</protein>
<keyword evidence="2" id="KW-1185">Reference proteome</keyword>